<accession>A0A8H7NC47</accession>
<dbReference type="SUPFAM" id="SSF117856">
    <property type="entry name" value="AF0104/ALDC/Ptd012-like"/>
    <property type="match status" value="1"/>
</dbReference>
<keyword evidence="6" id="KW-0539">Nucleus</keyword>
<dbReference type="GO" id="GO:0016788">
    <property type="term" value="F:hydrolase activity, acting on ester bonds"/>
    <property type="evidence" value="ECO:0007669"/>
    <property type="project" value="TreeGrafter"/>
</dbReference>
<dbReference type="Pfam" id="PF08925">
    <property type="entry name" value="DUF1907"/>
    <property type="match status" value="1"/>
</dbReference>
<dbReference type="CDD" id="cd17298">
    <property type="entry name" value="DUF1907"/>
    <property type="match status" value="1"/>
</dbReference>
<evidence type="ECO:0000256" key="2">
    <source>
        <dbReference type="ARBA" id="ARBA00011245"/>
    </source>
</evidence>
<dbReference type="GO" id="GO:0008270">
    <property type="term" value="F:zinc ion binding"/>
    <property type="evidence" value="ECO:0007669"/>
    <property type="project" value="TreeGrafter"/>
</dbReference>
<feature type="domain" description="DUF1907" evidence="7">
    <location>
        <begin position="21"/>
        <end position="307"/>
    </location>
</feature>
<evidence type="ECO:0000259" key="7">
    <source>
        <dbReference type="SMART" id="SM01168"/>
    </source>
</evidence>
<comment type="caution">
    <text evidence="8">The sequence shown here is derived from an EMBL/GenBank/DDBJ whole genome shotgun (WGS) entry which is preliminary data.</text>
</comment>
<evidence type="ECO:0000256" key="1">
    <source>
        <dbReference type="ARBA" id="ARBA00004123"/>
    </source>
</evidence>
<keyword evidence="4" id="KW-0378">Hydrolase</keyword>
<evidence type="ECO:0000256" key="4">
    <source>
        <dbReference type="ARBA" id="ARBA00022801"/>
    </source>
</evidence>
<sequence>MTLEVNSFPLSPPSLEDIAGSLQMVLSSSFQSATVSVVASPNFTEAPFHLAAEGLSGDARVVDIGGPGNLYPLPLADKSWSLKEVAKAIGLSPNKGTLLGAAGGPYVDLDYNTELAASLSWEGAFDNLRNEARYIQVTPSGDIHVEKSPSDNIGLMGNFYGSLGEPGPVLKIEAEKPYDTNISFSETVRQGVHSIYGDGVPISLGGVFLVKSGNANYHIMPNFPPASEVPWSNTVDFNNWLQWRDFDSPVVCLSVLHSADPGLRLRLEHSHCFSGETESVGGHYHNGLDANAKYEAYFNTAQVIYRVDPAEGDGP</sequence>
<evidence type="ECO:0000313" key="9">
    <source>
        <dbReference type="Proteomes" id="UP000616885"/>
    </source>
</evidence>
<evidence type="ECO:0000256" key="3">
    <source>
        <dbReference type="ARBA" id="ARBA00022723"/>
    </source>
</evidence>
<proteinExistence type="predicted"/>
<name>A0A8H7NC47_BIOOC</name>
<dbReference type="InterPro" id="IPR015021">
    <property type="entry name" value="C11orf54_DUF1907"/>
</dbReference>
<keyword evidence="3" id="KW-0479">Metal-binding</keyword>
<comment type="subcellular location">
    <subcellularLocation>
        <location evidence="1">Nucleus</location>
    </subcellularLocation>
</comment>
<comment type="subunit">
    <text evidence="2">Monomer.</text>
</comment>
<dbReference type="SMART" id="SM01168">
    <property type="entry name" value="DUF1907"/>
    <property type="match status" value="1"/>
</dbReference>
<organism evidence="8 9">
    <name type="scientific">Bionectria ochroleuca</name>
    <name type="common">Gliocladium roseum</name>
    <dbReference type="NCBI Taxonomy" id="29856"/>
    <lineage>
        <taxon>Eukaryota</taxon>
        <taxon>Fungi</taxon>
        <taxon>Dikarya</taxon>
        <taxon>Ascomycota</taxon>
        <taxon>Pezizomycotina</taxon>
        <taxon>Sordariomycetes</taxon>
        <taxon>Hypocreomycetidae</taxon>
        <taxon>Hypocreales</taxon>
        <taxon>Bionectriaceae</taxon>
        <taxon>Clonostachys</taxon>
    </lineage>
</organism>
<reference evidence="8" key="1">
    <citation type="submission" date="2020-10" db="EMBL/GenBank/DDBJ databases">
        <title>High-Quality Genome Resource of Clonostachys rosea strain S41 by Oxford Nanopore Long-Read Sequencing.</title>
        <authorList>
            <person name="Wang H."/>
        </authorList>
    </citation>
    <scope>NUCLEOTIDE SEQUENCE</scope>
    <source>
        <strain evidence="8">S41</strain>
    </source>
</reference>
<dbReference type="PANTHER" id="PTHR13204">
    <property type="entry name" value="PTD012 PROTEIN"/>
    <property type="match status" value="1"/>
</dbReference>
<evidence type="ECO:0000256" key="5">
    <source>
        <dbReference type="ARBA" id="ARBA00022833"/>
    </source>
</evidence>
<dbReference type="PANTHER" id="PTHR13204:SF1">
    <property type="entry name" value="ESTER HYDROLASE C11ORF54"/>
    <property type="match status" value="1"/>
</dbReference>
<protein>
    <recommendedName>
        <fullName evidence="7">DUF1907 domain-containing protein</fullName>
    </recommendedName>
</protein>
<keyword evidence="5" id="KW-0862">Zinc</keyword>
<evidence type="ECO:0000313" key="8">
    <source>
        <dbReference type="EMBL" id="KAF9752933.1"/>
    </source>
</evidence>
<dbReference type="Proteomes" id="UP000616885">
    <property type="component" value="Unassembled WGS sequence"/>
</dbReference>
<evidence type="ECO:0000256" key="6">
    <source>
        <dbReference type="ARBA" id="ARBA00023242"/>
    </source>
</evidence>
<dbReference type="EMBL" id="JADCTT010000004">
    <property type="protein sequence ID" value="KAF9752933.1"/>
    <property type="molecule type" value="Genomic_DNA"/>
</dbReference>
<dbReference type="GO" id="GO:0005634">
    <property type="term" value="C:nucleus"/>
    <property type="evidence" value="ECO:0007669"/>
    <property type="project" value="UniProtKB-SubCell"/>
</dbReference>
<gene>
    <name evidence="8" type="ORF">IM811_011691</name>
</gene>
<dbReference type="AlphaFoldDB" id="A0A8H7NC47"/>